<protein>
    <submittedName>
        <fullName evidence="1">Uncharacterized protein</fullName>
    </submittedName>
</protein>
<evidence type="ECO:0000313" key="2">
    <source>
        <dbReference type="Proteomes" id="UP000593561"/>
    </source>
</evidence>
<sequence>MGWFQDTFPEPGDDSIEVEKIRYARAYILEIIGGYLMPDLS</sequence>
<proteinExistence type="predicted"/>
<gene>
    <name evidence="1" type="ORF">Godav_025252</name>
</gene>
<dbReference type="Proteomes" id="UP000593561">
    <property type="component" value="Unassembled WGS sequence"/>
</dbReference>
<dbReference type="AlphaFoldDB" id="A0A7J8TCB3"/>
<reference evidence="1 2" key="1">
    <citation type="journal article" date="2019" name="Genome Biol. Evol.">
        <title>Insights into the evolution of the New World diploid cottons (Gossypium, subgenus Houzingenia) based on genome sequencing.</title>
        <authorList>
            <person name="Grover C.E."/>
            <person name="Arick M.A. 2nd"/>
            <person name="Thrash A."/>
            <person name="Conover J.L."/>
            <person name="Sanders W.S."/>
            <person name="Peterson D.G."/>
            <person name="Frelichowski J.E."/>
            <person name="Scheffler J.A."/>
            <person name="Scheffler B.E."/>
            <person name="Wendel J.F."/>
        </authorList>
    </citation>
    <scope>NUCLEOTIDE SEQUENCE [LARGE SCALE GENOMIC DNA]</scope>
    <source>
        <strain evidence="1">27</strain>
        <tissue evidence="1">Leaf</tissue>
    </source>
</reference>
<keyword evidence="2" id="KW-1185">Reference proteome</keyword>
<organism evidence="1 2">
    <name type="scientific">Gossypium davidsonii</name>
    <name type="common">Davidson's cotton</name>
    <name type="synonym">Gossypium klotzschianum subsp. davidsonii</name>
    <dbReference type="NCBI Taxonomy" id="34287"/>
    <lineage>
        <taxon>Eukaryota</taxon>
        <taxon>Viridiplantae</taxon>
        <taxon>Streptophyta</taxon>
        <taxon>Embryophyta</taxon>
        <taxon>Tracheophyta</taxon>
        <taxon>Spermatophyta</taxon>
        <taxon>Magnoliopsida</taxon>
        <taxon>eudicotyledons</taxon>
        <taxon>Gunneridae</taxon>
        <taxon>Pentapetalae</taxon>
        <taxon>rosids</taxon>
        <taxon>malvids</taxon>
        <taxon>Malvales</taxon>
        <taxon>Malvaceae</taxon>
        <taxon>Malvoideae</taxon>
        <taxon>Gossypium</taxon>
    </lineage>
</organism>
<comment type="caution">
    <text evidence="1">The sequence shown here is derived from an EMBL/GenBank/DDBJ whole genome shotgun (WGS) entry which is preliminary data.</text>
</comment>
<evidence type="ECO:0000313" key="1">
    <source>
        <dbReference type="EMBL" id="MBA0635784.1"/>
    </source>
</evidence>
<dbReference type="EMBL" id="JABFAC010243102">
    <property type="protein sequence ID" value="MBA0635784.1"/>
    <property type="molecule type" value="Genomic_DNA"/>
</dbReference>
<accession>A0A7J8TCB3</accession>
<name>A0A7J8TCB3_GOSDV</name>